<gene>
    <name evidence="1" type="ORF">VFPFJ_06435</name>
</gene>
<protein>
    <submittedName>
        <fullName evidence="1">Uncharacterized protein</fullName>
    </submittedName>
</protein>
<comment type="caution">
    <text evidence="1">The sequence shown here is derived from an EMBL/GenBank/DDBJ whole genome shotgun (WGS) entry which is preliminary data.</text>
</comment>
<name>A0A179HJE0_PURLI</name>
<reference evidence="1 2" key="1">
    <citation type="submission" date="2016-02" db="EMBL/GenBank/DDBJ databases">
        <title>Biosynthesis of antibiotic leucinostatins and their inhibition on Phytophthora in bio-control Purpureocillium lilacinum.</title>
        <authorList>
            <person name="Wang G."/>
            <person name="Liu Z."/>
            <person name="Lin R."/>
            <person name="Li E."/>
            <person name="Mao Z."/>
            <person name="Ling J."/>
            <person name="Yin W."/>
            <person name="Xie B."/>
        </authorList>
    </citation>
    <scope>NUCLEOTIDE SEQUENCE [LARGE SCALE GENOMIC DNA]</scope>
    <source>
        <strain evidence="1">PLFJ-1</strain>
    </source>
</reference>
<dbReference type="AlphaFoldDB" id="A0A179HJE0"/>
<dbReference type="EMBL" id="LSBI01000005">
    <property type="protein sequence ID" value="OAQ90022.1"/>
    <property type="molecule type" value="Genomic_DNA"/>
</dbReference>
<proteinExistence type="predicted"/>
<accession>A0A179HJE0</accession>
<organism evidence="1 2">
    <name type="scientific">Purpureocillium lilacinum</name>
    <name type="common">Paecilomyces lilacinus</name>
    <dbReference type="NCBI Taxonomy" id="33203"/>
    <lineage>
        <taxon>Eukaryota</taxon>
        <taxon>Fungi</taxon>
        <taxon>Dikarya</taxon>
        <taxon>Ascomycota</taxon>
        <taxon>Pezizomycotina</taxon>
        <taxon>Sordariomycetes</taxon>
        <taxon>Hypocreomycetidae</taxon>
        <taxon>Hypocreales</taxon>
        <taxon>Ophiocordycipitaceae</taxon>
        <taxon>Purpureocillium</taxon>
    </lineage>
</organism>
<evidence type="ECO:0000313" key="1">
    <source>
        <dbReference type="EMBL" id="OAQ90022.1"/>
    </source>
</evidence>
<evidence type="ECO:0000313" key="2">
    <source>
        <dbReference type="Proteomes" id="UP000078340"/>
    </source>
</evidence>
<sequence>MALLPTPRLPSLLPTALTAYECRFFMCEVSLLLQDSPSVGRLVPKVSNDARCPSHPSMNRVPYNQPGLRNCPCYYELNNSKQAEYLLRCADSKDRHGAAVVQAWASALMLCAAGSCATHLLAPGTPGLQRPVSRGELEKIPVECSSTVRGPNIATWSLLGELLGSAKTASDSALTPSHAQARTHWLVSMRRITNTKSHCMSAKPAERGTDDGCLGPGKVTATGGHESVWQC</sequence>
<dbReference type="Proteomes" id="UP000078340">
    <property type="component" value="Unassembled WGS sequence"/>
</dbReference>